<reference evidence="4" key="1">
    <citation type="submission" date="2017-07" db="EMBL/GenBank/DDBJ databases">
        <title>Taro Niue Genome Assembly and Annotation.</title>
        <authorList>
            <person name="Atibalentja N."/>
            <person name="Keating K."/>
            <person name="Fields C.J."/>
        </authorList>
    </citation>
    <scope>NUCLEOTIDE SEQUENCE</scope>
    <source>
        <strain evidence="4">Niue_2</strain>
        <tissue evidence="4">Leaf</tissue>
    </source>
</reference>
<dbReference type="GO" id="GO:0016554">
    <property type="term" value="P:cytidine to uridine editing"/>
    <property type="evidence" value="ECO:0007669"/>
    <property type="project" value="InterPro"/>
</dbReference>
<feature type="region of interest" description="Disordered" evidence="2">
    <location>
        <begin position="88"/>
        <end position="109"/>
    </location>
</feature>
<feature type="region of interest" description="Disordered" evidence="2">
    <location>
        <begin position="220"/>
        <end position="239"/>
    </location>
</feature>
<dbReference type="GO" id="GO:0080156">
    <property type="term" value="P:mitochondrial mRNA modification"/>
    <property type="evidence" value="ECO:0007669"/>
    <property type="project" value="TreeGrafter"/>
</dbReference>
<evidence type="ECO:0000256" key="2">
    <source>
        <dbReference type="SAM" id="MobiDB-lite"/>
    </source>
</evidence>
<dbReference type="SMR" id="A0A843XKX7"/>
<dbReference type="Gene3D" id="3.30.70.80">
    <property type="entry name" value="Peptidase S8 propeptide/proteinase inhibitor I9"/>
    <property type="match status" value="1"/>
</dbReference>
<feature type="compositionally biased region" description="Low complexity" evidence="2">
    <location>
        <begin position="90"/>
        <end position="103"/>
    </location>
</feature>
<dbReference type="Pfam" id="PF21864">
    <property type="entry name" value="MORF_dom"/>
    <property type="match status" value="1"/>
</dbReference>
<evidence type="ECO:0000259" key="3">
    <source>
        <dbReference type="Pfam" id="PF21864"/>
    </source>
</evidence>
<keyword evidence="5" id="KW-1185">Reference proteome</keyword>
<organism evidence="4 5">
    <name type="scientific">Colocasia esculenta</name>
    <name type="common">Wild taro</name>
    <name type="synonym">Arum esculentum</name>
    <dbReference type="NCBI Taxonomy" id="4460"/>
    <lineage>
        <taxon>Eukaryota</taxon>
        <taxon>Viridiplantae</taxon>
        <taxon>Streptophyta</taxon>
        <taxon>Embryophyta</taxon>
        <taxon>Tracheophyta</taxon>
        <taxon>Spermatophyta</taxon>
        <taxon>Magnoliopsida</taxon>
        <taxon>Liliopsida</taxon>
        <taxon>Araceae</taxon>
        <taxon>Aroideae</taxon>
        <taxon>Colocasieae</taxon>
        <taxon>Colocasia</taxon>
    </lineage>
</organism>
<proteinExistence type="predicted"/>
<dbReference type="InterPro" id="IPR037045">
    <property type="entry name" value="S8pro/Inhibitor_I9_sf"/>
</dbReference>
<dbReference type="InterPro" id="IPR054059">
    <property type="entry name" value="MORF/ORRM1/DAG-like_MORF"/>
</dbReference>
<accession>A0A843XKX7</accession>
<dbReference type="OrthoDB" id="1876874at2759"/>
<evidence type="ECO:0000313" key="5">
    <source>
        <dbReference type="Proteomes" id="UP000652761"/>
    </source>
</evidence>
<name>A0A843XKX7_COLES</name>
<protein>
    <recommendedName>
        <fullName evidence="3">MORF/ORRM1/DAG-like MORF domain-containing protein</fullName>
    </recommendedName>
</protein>
<dbReference type="InterPro" id="IPR039206">
    <property type="entry name" value="MORF/ORRM1/DAG-like"/>
</dbReference>
<keyword evidence="1" id="KW-0809">Transit peptide</keyword>
<evidence type="ECO:0000256" key="1">
    <source>
        <dbReference type="ARBA" id="ARBA00022946"/>
    </source>
</evidence>
<evidence type="ECO:0000313" key="4">
    <source>
        <dbReference type="EMBL" id="MQM19780.1"/>
    </source>
</evidence>
<dbReference type="PANTHER" id="PTHR31346">
    <property type="entry name" value="MULTIPLE ORGANELLAR RNA EDITING FACTOR 2, CHLOROPLASTIC-RELATED-RELATED"/>
    <property type="match status" value="1"/>
</dbReference>
<dbReference type="EMBL" id="NMUH01009195">
    <property type="protein sequence ID" value="MQM19780.1"/>
    <property type="molecule type" value="Genomic_DNA"/>
</dbReference>
<dbReference type="PANTHER" id="PTHR31346:SF7">
    <property type="entry name" value="MULTIPLE ORGANELLAR RNA EDITING FACTOR 2, CHLOROPLASTIC-RELATED"/>
    <property type="match status" value="1"/>
</dbReference>
<feature type="domain" description="MORF/ORRM1/DAG-like MORF" evidence="3">
    <location>
        <begin position="118"/>
        <end position="208"/>
    </location>
</feature>
<sequence length="239" mass="25994">MALAATIARAIACASFAATGPGVSRSPLAAFLARRLFLAGFYSTGAAPLAGLTRHLLAPACSPLSRAVHLLAASGAARLKQVRCYSTLNSSSDSSDSGSDSSDQTPTKMEPVFPGLDFEHWLIVMDKAGREGATKQQLIDSYIQTLAKFVGSEEEAKKKIYSVCCDRYFGFGCEIDEETSKKLEGHTSVILVLPDSYVDFEFKDYGAELFVNGEIVERPPERQRRLEPASPFVRKENQQ</sequence>
<comment type="caution">
    <text evidence="4">The sequence shown here is derived from an EMBL/GenBank/DDBJ whole genome shotgun (WGS) entry which is preliminary data.</text>
</comment>
<dbReference type="Proteomes" id="UP000652761">
    <property type="component" value="Unassembled WGS sequence"/>
</dbReference>
<dbReference type="GO" id="GO:0005739">
    <property type="term" value="C:mitochondrion"/>
    <property type="evidence" value="ECO:0007669"/>
    <property type="project" value="TreeGrafter"/>
</dbReference>
<gene>
    <name evidence="4" type="ORF">Taro_052790</name>
</gene>
<dbReference type="AlphaFoldDB" id="A0A843XKX7"/>